<reference evidence="2 3" key="1">
    <citation type="submission" date="2023-03" db="EMBL/GenBank/DDBJ databases">
        <title>High recombination rates correlate with genetic variation in Cardiocondyla obscurior ants.</title>
        <authorList>
            <person name="Errbii M."/>
        </authorList>
    </citation>
    <scope>NUCLEOTIDE SEQUENCE [LARGE SCALE GENOMIC DNA]</scope>
    <source>
        <strain evidence="2">Alpha-2009</strain>
        <tissue evidence="2">Whole body</tissue>
    </source>
</reference>
<feature type="transmembrane region" description="Helical" evidence="1">
    <location>
        <begin position="42"/>
        <end position="59"/>
    </location>
</feature>
<dbReference type="EMBL" id="JADYXP020000022">
    <property type="protein sequence ID" value="KAL0102496.1"/>
    <property type="molecule type" value="Genomic_DNA"/>
</dbReference>
<sequence length="118" mass="14057">MFAFRADLATFPESLKSDTGAYRQWNPVEGCTKCPCSSNRRSTYVCYLYVVHLPFAYYFSAGRTYMQARKKEKKKRKKSLTFILILNFLLFFKIILFLYTRMCLLLEICFLIHIYDLI</sequence>
<accession>A0AAW2EJR7</accession>
<gene>
    <name evidence="2" type="ORF">PUN28_018053</name>
</gene>
<evidence type="ECO:0000313" key="3">
    <source>
        <dbReference type="Proteomes" id="UP001430953"/>
    </source>
</evidence>
<keyword evidence="1" id="KW-0472">Membrane</keyword>
<comment type="caution">
    <text evidence="2">The sequence shown here is derived from an EMBL/GenBank/DDBJ whole genome shotgun (WGS) entry which is preliminary data.</text>
</comment>
<evidence type="ECO:0000313" key="2">
    <source>
        <dbReference type="EMBL" id="KAL0102496.1"/>
    </source>
</evidence>
<keyword evidence="1" id="KW-0812">Transmembrane</keyword>
<name>A0AAW2EJR7_9HYME</name>
<keyword evidence="1" id="KW-1133">Transmembrane helix</keyword>
<dbReference type="AlphaFoldDB" id="A0AAW2EJR7"/>
<keyword evidence="3" id="KW-1185">Reference proteome</keyword>
<feature type="transmembrane region" description="Helical" evidence="1">
    <location>
        <begin position="80"/>
        <end position="99"/>
    </location>
</feature>
<organism evidence="2 3">
    <name type="scientific">Cardiocondyla obscurior</name>
    <dbReference type="NCBI Taxonomy" id="286306"/>
    <lineage>
        <taxon>Eukaryota</taxon>
        <taxon>Metazoa</taxon>
        <taxon>Ecdysozoa</taxon>
        <taxon>Arthropoda</taxon>
        <taxon>Hexapoda</taxon>
        <taxon>Insecta</taxon>
        <taxon>Pterygota</taxon>
        <taxon>Neoptera</taxon>
        <taxon>Endopterygota</taxon>
        <taxon>Hymenoptera</taxon>
        <taxon>Apocrita</taxon>
        <taxon>Aculeata</taxon>
        <taxon>Formicoidea</taxon>
        <taxon>Formicidae</taxon>
        <taxon>Myrmicinae</taxon>
        <taxon>Cardiocondyla</taxon>
    </lineage>
</organism>
<evidence type="ECO:0000256" key="1">
    <source>
        <dbReference type="SAM" id="Phobius"/>
    </source>
</evidence>
<dbReference type="Proteomes" id="UP001430953">
    <property type="component" value="Unassembled WGS sequence"/>
</dbReference>
<proteinExistence type="predicted"/>
<protein>
    <submittedName>
        <fullName evidence="2">Uncharacterized protein</fullName>
    </submittedName>
</protein>